<feature type="binding site" evidence="11">
    <location>
        <position position="310"/>
    </location>
    <ligand>
        <name>substrate</name>
    </ligand>
</feature>
<dbReference type="AlphaFoldDB" id="A0A917PAP9"/>
<evidence type="ECO:0000256" key="8">
    <source>
        <dbReference type="ARBA" id="ARBA00023295"/>
    </source>
</evidence>
<evidence type="ECO:0000256" key="6">
    <source>
        <dbReference type="ARBA" id="ARBA00023001"/>
    </source>
</evidence>
<evidence type="ECO:0000256" key="2">
    <source>
        <dbReference type="ARBA" id="ARBA00004987"/>
    </source>
</evidence>
<evidence type="ECO:0000313" key="15">
    <source>
        <dbReference type="Proteomes" id="UP000635726"/>
    </source>
</evidence>
<keyword evidence="15" id="KW-1185">Reference proteome</keyword>
<dbReference type="RefSeq" id="WP_188961359.1">
    <property type="nucleotide sequence ID" value="NZ_BMOE01000003.1"/>
</dbReference>
<keyword evidence="5 13" id="KW-0378">Hydrolase</keyword>
<feature type="binding site" evidence="11">
    <location>
        <position position="181"/>
    </location>
    <ligand>
        <name>substrate</name>
    </ligand>
</feature>
<dbReference type="Gene3D" id="3.20.20.80">
    <property type="entry name" value="Glycosidases"/>
    <property type="match status" value="1"/>
</dbReference>
<dbReference type="PROSITE" id="PS00653">
    <property type="entry name" value="GLYCOSYL_HYDROL_F1_2"/>
    <property type="match status" value="1"/>
</dbReference>
<keyword evidence="7" id="KW-0119">Carbohydrate metabolism</keyword>
<dbReference type="PROSITE" id="PS00572">
    <property type="entry name" value="GLYCOSYL_HYDROL_F1_1"/>
    <property type="match status" value="1"/>
</dbReference>
<dbReference type="EMBL" id="BMOE01000003">
    <property type="protein sequence ID" value="GGJ68883.1"/>
    <property type="molecule type" value="Genomic_DNA"/>
</dbReference>
<evidence type="ECO:0000256" key="12">
    <source>
        <dbReference type="PROSITE-ProRule" id="PRU10055"/>
    </source>
</evidence>
<dbReference type="FunFam" id="3.20.20.80:FF:000004">
    <property type="entry name" value="Beta-glucosidase 6-phospho-beta-glucosidase"/>
    <property type="match status" value="1"/>
</dbReference>
<organism evidence="14 15">
    <name type="scientific">Deinococcus aquiradiocola</name>
    <dbReference type="NCBI Taxonomy" id="393059"/>
    <lineage>
        <taxon>Bacteria</taxon>
        <taxon>Thermotogati</taxon>
        <taxon>Deinococcota</taxon>
        <taxon>Deinococci</taxon>
        <taxon>Deinococcales</taxon>
        <taxon>Deinococcaceae</taxon>
        <taxon>Deinococcus</taxon>
    </lineage>
</organism>
<evidence type="ECO:0000256" key="5">
    <source>
        <dbReference type="ARBA" id="ARBA00022801"/>
    </source>
</evidence>
<evidence type="ECO:0000256" key="7">
    <source>
        <dbReference type="ARBA" id="ARBA00023277"/>
    </source>
</evidence>
<feature type="binding site" evidence="11">
    <location>
        <begin position="413"/>
        <end position="414"/>
    </location>
    <ligand>
        <name>substrate</name>
    </ligand>
</feature>
<evidence type="ECO:0000256" key="1">
    <source>
        <dbReference type="ARBA" id="ARBA00000448"/>
    </source>
</evidence>
<sequence>MSIPETAINARPQPSVLTRHDFPAGFRFGVATSSYQIEGAAHEDGRGPSIWDTFCREPGRISDGSSGDIACDHYHRWPEDLDLIRSLGVDAYRFSVAWPRIQPTGSGAVNAAGLDFYERLVDGMLERGLSPYATLYHWDLPQALQDAGGWDNRETAHRFAEYARIFAERLGDRVRSYATLNEPWCSSILSYQIGEHAPGLRDRRAALSAAHHLLLGHGEAVLALRSVVQQAEVGIVLNLNPAYPATTSPADAAAARSFDGEFNRWFLEPLLVGEYPRDTWEAYGQDVPDVHPGDLQTIRQPLDFMGVNYYSRGLISASGPARAEQSEFTAMDWEVYPQGLTDLLVRLKTDYLVPPIYITENGAAYHDVLEGDDVHDTARVRYFETHLNAVRAAADQGVDVRGYFAWSLMDNFEWAHGYSKRFGLVYVDYGDQRRILKDSAKWYRSLASSEARDD</sequence>
<reference evidence="14" key="1">
    <citation type="journal article" date="2014" name="Int. J. Syst. Evol. Microbiol.">
        <title>Complete genome sequence of Corynebacterium casei LMG S-19264T (=DSM 44701T), isolated from a smear-ripened cheese.</title>
        <authorList>
            <consortium name="US DOE Joint Genome Institute (JGI-PGF)"/>
            <person name="Walter F."/>
            <person name="Albersmeier A."/>
            <person name="Kalinowski J."/>
            <person name="Ruckert C."/>
        </authorList>
    </citation>
    <scope>NUCLEOTIDE SEQUENCE</scope>
    <source>
        <strain evidence="14">JCM 14371</strain>
    </source>
</reference>
<feature type="binding site" evidence="11">
    <location>
        <position position="137"/>
    </location>
    <ligand>
        <name>substrate</name>
    </ligand>
</feature>
<dbReference type="InterPro" id="IPR033132">
    <property type="entry name" value="GH_1_N_CS"/>
</dbReference>
<evidence type="ECO:0000256" key="11">
    <source>
        <dbReference type="PIRSR" id="PIRSR617736-2"/>
    </source>
</evidence>
<dbReference type="GO" id="GO:0008422">
    <property type="term" value="F:beta-glucosidase activity"/>
    <property type="evidence" value="ECO:0007669"/>
    <property type="project" value="UniProtKB-EC"/>
</dbReference>
<dbReference type="Pfam" id="PF00232">
    <property type="entry name" value="Glyco_hydro_1"/>
    <property type="match status" value="1"/>
</dbReference>
<evidence type="ECO:0000256" key="10">
    <source>
        <dbReference type="PIRSR" id="PIRSR617736-1"/>
    </source>
</evidence>
<comment type="similarity">
    <text evidence="3 13">Belongs to the glycosyl hydrolase 1 family.</text>
</comment>
<evidence type="ECO:0000256" key="3">
    <source>
        <dbReference type="ARBA" id="ARBA00010838"/>
    </source>
</evidence>
<dbReference type="PANTHER" id="PTHR10353:SF36">
    <property type="entry name" value="LP05116P"/>
    <property type="match status" value="1"/>
</dbReference>
<dbReference type="SUPFAM" id="SSF51445">
    <property type="entry name" value="(Trans)glycosidases"/>
    <property type="match status" value="1"/>
</dbReference>
<keyword evidence="8 13" id="KW-0326">Glycosidase</keyword>
<comment type="caution">
    <text evidence="14">The sequence shown here is derived from an EMBL/GenBank/DDBJ whole genome shotgun (WGS) entry which is preliminary data.</text>
</comment>
<dbReference type="InterPro" id="IPR017853">
    <property type="entry name" value="GH"/>
</dbReference>
<protein>
    <recommendedName>
        <fullName evidence="4 13">Beta-glucosidase</fullName>
        <ecNumber evidence="4 13">3.2.1.21</ecNumber>
    </recommendedName>
</protein>
<evidence type="ECO:0000256" key="4">
    <source>
        <dbReference type="ARBA" id="ARBA00012744"/>
    </source>
</evidence>
<dbReference type="InterPro" id="IPR001360">
    <property type="entry name" value="Glyco_hydro_1"/>
</dbReference>
<dbReference type="InterPro" id="IPR018120">
    <property type="entry name" value="Glyco_hydro_1_AS"/>
</dbReference>
<evidence type="ECO:0000256" key="9">
    <source>
        <dbReference type="ARBA" id="ARBA00023326"/>
    </source>
</evidence>
<feature type="binding site" evidence="11">
    <location>
        <position position="406"/>
    </location>
    <ligand>
        <name>substrate</name>
    </ligand>
</feature>
<evidence type="ECO:0000256" key="13">
    <source>
        <dbReference type="RuleBase" id="RU361175"/>
    </source>
</evidence>
<proteinExistence type="inferred from homology"/>
<dbReference type="GO" id="GO:0030245">
    <property type="term" value="P:cellulose catabolic process"/>
    <property type="evidence" value="ECO:0007669"/>
    <property type="project" value="UniProtKB-KW"/>
</dbReference>
<keyword evidence="6" id="KW-0136">Cellulose degradation</keyword>
<dbReference type="GO" id="GO:0005829">
    <property type="term" value="C:cytosol"/>
    <property type="evidence" value="ECO:0007669"/>
    <property type="project" value="TreeGrafter"/>
</dbReference>
<reference evidence="14" key="2">
    <citation type="submission" date="2020-09" db="EMBL/GenBank/DDBJ databases">
        <authorList>
            <person name="Sun Q."/>
            <person name="Ohkuma M."/>
        </authorList>
    </citation>
    <scope>NUCLEOTIDE SEQUENCE</scope>
    <source>
        <strain evidence="14">JCM 14371</strain>
    </source>
</reference>
<feature type="active site" description="Proton donor" evidence="10">
    <location>
        <position position="182"/>
    </location>
</feature>
<dbReference type="EC" id="3.2.1.21" evidence="4 13"/>
<accession>A0A917PAP9</accession>
<evidence type="ECO:0000313" key="14">
    <source>
        <dbReference type="EMBL" id="GGJ68883.1"/>
    </source>
</evidence>
<name>A0A917PAP9_9DEIO</name>
<dbReference type="NCBIfam" id="TIGR03356">
    <property type="entry name" value="BGL"/>
    <property type="match status" value="1"/>
</dbReference>
<feature type="active site" description="Nucleophile" evidence="10 12">
    <location>
        <position position="360"/>
    </location>
</feature>
<dbReference type="PANTHER" id="PTHR10353">
    <property type="entry name" value="GLYCOSYL HYDROLASE"/>
    <property type="match status" value="1"/>
</dbReference>
<comment type="pathway">
    <text evidence="2">Glycan metabolism; cellulose degradation.</text>
</comment>
<keyword evidence="9" id="KW-0624">Polysaccharide degradation</keyword>
<dbReference type="Proteomes" id="UP000635726">
    <property type="component" value="Unassembled WGS sequence"/>
</dbReference>
<dbReference type="PRINTS" id="PR00131">
    <property type="entry name" value="GLHYDRLASE1"/>
</dbReference>
<gene>
    <name evidence="14" type="ORF">GCM10008939_11770</name>
</gene>
<comment type="catalytic activity">
    <reaction evidence="1 13">
        <text>Hydrolysis of terminal, non-reducing beta-D-glucosyl residues with release of beta-D-glucose.</text>
        <dbReference type="EC" id="3.2.1.21"/>
    </reaction>
</comment>
<feature type="binding site" evidence="11">
    <location>
        <position position="36"/>
    </location>
    <ligand>
        <name>substrate</name>
    </ligand>
</feature>
<dbReference type="InterPro" id="IPR017736">
    <property type="entry name" value="Glyco_hydro_1_beta-glucosidase"/>
</dbReference>